<dbReference type="RefSeq" id="WP_169157888.1">
    <property type="nucleotide sequence ID" value="NZ_CAWPJE010000301.1"/>
</dbReference>
<evidence type="ECO:0000313" key="1">
    <source>
        <dbReference type="EMBL" id="NMG22699.1"/>
    </source>
</evidence>
<protein>
    <submittedName>
        <fullName evidence="1">Uncharacterized protein</fullName>
    </submittedName>
</protein>
<accession>A0ABX1PEH8</accession>
<dbReference type="Proteomes" id="UP000718564">
    <property type="component" value="Unassembled WGS sequence"/>
</dbReference>
<sequence length="78" mass="9313">MSKEENLTDKSQRLFKTTQLGIDKIKRAWEEKNTIFDDWESINENVLDFNLIEKDIINIHNEIKQDNVVIKKTQYTIS</sequence>
<comment type="caution">
    <text evidence="1">The sequence shown here is derived from an EMBL/GenBank/DDBJ whole genome shotgun (WGS) entry which is preliminary data.</text>
</comment>
<organism evidence="1 2">
    <name type="scientific">Brasilonema bromeliae SPC951</name>
    <dbReference type="NCBI Taxonomy" id="385972"/>
    <lineage>
        <taxon>Bacteria</taxon>
        <taxon>Bacillati</taxon>
        <taxon>Cyanobacteriota</taxon>
        <taxon>Cyanophyceae</taxon>
        <taxon>Nostocales</taxon>
        <taxon>Scytonemataceae</taxon>
        <taxon>Brasilonema</taxon>
        <taxon>Bromeliae group (in: Brasilonema)</taxon>
    </lineage>
</organism>
<keyword evidence="2" id="KW-1185">Reference proteome</keyword>
<reference evidence="1 2" key="1">
    <citation type="submission" date="2018-06" db="EMBL/GenBank/DDBJ databases">
        <title>Comparative genomics of Brasilonema spp. strains.</title>
        <authorList>
            <person name="Alvarenga D.O."/>
            <person name="Fiore M.F."/>
            <person name="Varani A.M."/>
        </authorList>
    </citation>
    <scope>NUCLEOTIDE SEQUENCE [LARGE SCALE GENOMIC DNA]</scope>
    <source>
        <strain evidence="1 2">SPC951</strain>
    </source>
</reference>
<proteinExistence type="predicted"/>
<dbReference type="EMBL" id="QMEB01000297">
    <property type="protein sequence ID" value="NMG22699.1"/>
    <property type="molecule type" value="Genomic_DNA"/>
</dbReference>
<gene>
    <name evidence="1" type="ORF">DP116_25955</name>
</gene>
<evidence type="ECO:0000313" key="2">
    <source>
        <dbReference type="Proteomes" id="UP000718564"/>
    </source>
</evidence>
<feature type="non-terminal residue" evidence="1">
    <location>
        <position position="78"/>
    </location>
</feature>
<name>A0ABX1PEH8_9CYAN</name>